<comment type="caution">
    <text evidence="2">The sequence shown here is derived from an EMBL/GenBank/DDBJ whole genome shotgun (WGS) entry which is preliminary data.</text>
</comment>
<evidence type="ECO:0000256" key="1">
    <source>
        <dbReference type="SAM" id="MobiDB-lite"/>
    </source>
</evidence>
<organism evidence="2 3">
    <name type="scientific">Polarella glacialis</name>
    <name type="common">Dinoflagellate</name>
    <dbReference type="NCBI Taxonomy" id="89957"/>
    <lineage>
        <taxon>Eukaryota</taxon>
        <taxon>Sar</taxon>
        <taxon>Alveolata</taxon>
        <taxon>Dinophyceae</taxon>
        <taxon>Suessiales</taxon>
        <taxon>Suessiaceae</taxon>
        <taxon>Polarella</taxon>
    </lineage>
</organism>
<evidence type="ECO:0000313" key="2">
    <source>
        <dbReference type="EMBL" id="CAE8645383.1"/>
    </source>
</evidence>
<feature type="compositionally biased region" description="Low complexity" evidence="1">
    <location>
        <begin position="23"/>
        <end position="35"/>
    </location>
</feature>
<feature type="region of interest" description="Disordered" evidence="1">
    <location>
        <begin position="148"/>
        <end position="181"/>
    </location>
</feature>
<dbReference type="EMBL" id="CAJNNW010003445">
    <property type="protein sequence ID" value="CAE8645383.1"/>
    <property type="molecule type" value="Genomic_DNA"/>
</dbReference>
<gene>
    <name evidence="2" type="ORF">PGLA2088_LOCUS3851</name>
</gene>
<feature type="compositionally biased region" description="Basic residues" evidence="1">
    <location>
        <begin position="168"/>
        <end position="181"/>
    </location>
</feature>
<dbReference type="AlphaFoldDB" id="A0A813I5M1"/>
<dbReference type="Proteomes" id="UP000626109">
    <property type="component" value="Unassembled WGS sequence"/>
</dbReference>
<feature type="region of interest" description="Disordered" evidence="1">
    <location>
        <begin position="1"/>
        <end position="49"/>
    </location>
</feature>
<feature type="non-terminal residue" evidence="2">
    <location>
        <position position="1"/>
    </location>
</feature>
<proteinExistence type="predicted"/>
<reference evidence="2" key="1">
    <citation type="submission" date="2021-02" db="EMBL/GenBank/DDBJ databases">
        <authorList>
            <person name="Dougan E. K."/>
            <person name="Rhodes N."/>
            <person name="Thang M."/>
            <person name="Chan C."/>
        </authorList>
    </citation>
    <scope>NUCLEOTIDE SEQUENCE</scope>
</reference>
<accession>A0A813I5M1</accession>
<feature type="region of interest" description="Disordered" evidence="1">
    <location>
        <begin position="70"/>
        <end position="104"/>
    </location>
</feature>
<name>A0A813I5M1_POLGL</name>
<feature type="compositionally biased region" description="Low complexity" evidence="1">
    <location>
        <begin position="88"/>
        <end position="98"/>
    </location>
</feature>
<feature type="compositionally biased region" description="Acidic residues" evidence="1">
    <location>
        <begin position="9"/>
        <end position="22"/>
    </location>
</feature>
<sequence length="181" mass="19273">MLCPVLQGAEEEDEADQADEADTNAADAAEAAQATRGEEACSTNNADEDAAKSAKPVIAFLLASHTVAAGGPTDVATGADKGETLEPSVAASSSSSASTENLAARKKGVAKGYGGYGGAKFFSLVEQLRKDAAEARLRSWARPWSYCQERSAARRDRKQKPLHFSSVRQKRKCRKLRRSEP</sequence>
<evidence type="ECO:0000313" key="3">
    <source>
        <dbReference type="Proteomes" id="UP000626109"/>
    </source>
</evidence>
<protein>
    <submittedName>
        <fullName evidence="2">Uncharacterized protein</fullName>
    </submittedName>
</protein>